<evidence type="ECO:0000256" key="5">
    <source>
        <dbReference type="ARBA" id="ARBA00022679"/>
    </source>
</evidence>
<keyword evidence="9" id="KW-0694">RNA-binding</keyword>
<dbReference type="InterPro" id="IPR026610">
    <property type="entry name" value="Hen1"/>
</dbReference>
<dbReference type="InterPro" id="IPR024026">
    <property type="entry name" value="3'-RNA_MeTfrase_Hen1_bac"/>
</dbReference>
<dbReference type="PANTHER" id="PTHR21404:SF3">
    <property type="entry name" value="SMALL RNA 2'-O-METHYLTRANSFERASE"/>
    <property type="match status" value="1"/>
</dbReference>
<keyword evidence="4" id="KW-0489">Methyltransferase</keyword>
<evidence type="ECO:0000313" key="16">
    <source>
        <dbReference type="Proteomes" id="UP001223646"/>
    </source>
</evidence>
<dbReference type="CDD" id="cd02440">
    <property type="entry name" value="AdoMet_MTases"/>
    <property type="match status" value="1"/>
</dbReference>
<evidence type="ECO:0000256" key="2">
    <source>
        <dbReference type="ARBA" id="ARBA00009026"/>
    </source>
</evidence>
<reference evidence="15" key="1">
    <citation type="submission" date="2023-05" db="EMBL/GenBank/DDBJ databases">
        <authorList>
            <person name="Du J."/>
        </authorList>
    </citation>
    <scope>NUCLEOTIDE SEQUENCE</scope>
    <source>
        <strain evidence="15">UMB1064</strain>
    </source>
</reference>
<dbReference type="PANTHER" id="PTHR21404">
    <property type="entry name" value="HEN1"/>
    <property type="match status" value="1"/>
</dbReference>
<keyword evidence="5" id="KW-0808">Transferase</keyword>
<evidence type="ECO:0000256" key="4">
    <source>
        <dbReference type="ARBA" id="ARBA00022603"/>
    </source>
</evidence>
<evidence type="ECO:0000256" key="8">
    <source>
        <dbReference type="ARBA" id="ARBA00022842"/>
    </source>
</evidence>
<dbReference type="AlphaFoldDB" id="A0AAW9SXY5"/>
<dbReference type="GO" id="GO:0003723">
    <property type="term" value="F:RNA binding"/>
    <property type="evidence" value="ECO:0007669"/>
    <property type="project" value="UniProtKB-KW"/>
</dbReference>
<evidence type="ECO:0000256" key="11">
    <source>
        <dbReference type="ARBA" id="ARBA00035025"/>
    </source>
</evidence>
<dbReference type="Pfam" id="PF12623">
    <property type="entry name" value="Hen1_L"/>
    <property type="match status" value="1"/>
</dbReference>
<evidence type="ECO:0000259" key="13">
    <source>
        <dbReference type="Pfam" id="PF08242"/>
    </source>
</evidence>
<evidence type="ECO:0000256" key="3">
    <source>
        <dbReference type="ARBA" id="ARBA00021330"/>
    </source>
</evidence>
<accession>A0AAW9SXY5</accession>
<dbReference type="GO" id="GO:0090486">
    <property type="term" value="F:small RNA 2'-O-methyltransferase activity"/>
    <property type="evidence" value="ECO:0007669"/>
    <property type="project" value="UniProtKB-EC"/>
</dbReference>
<keyword evidence="6" id="KW-0949">S-adenosyl-L-methionine</keyword>
<comment type="catalytic activity">
    <reaction evidence="12">
        <text>small RNA 3'-end nucleotide + S-adenosyl-L-methionine = small RNA 3'-end 2'-O-methylnucleotide + S-adenosyl-L-homocysteine + H(+)</text>
        <dbReference type="Rhea" id="RHEA:37887"/>
        <dbReference type="Rhea" id="RHEA-COMP:10415"/>
        <dbReference type="Rhea" id="RHEA-COMP:10416"/>
        <dbReference type="ChEBI" id="CHEBI:15378"/>
        <dbReference type="ChEBI" id="CHEBI:57856"/>
        <dbReference type="ChEBI" id="CHEBI:59789"/>
        <dbReference type="ChEBI" id="CHEBI:74896"/>
        <dbReference type="ChEBI" id="CHEBI:74898"/>
        <dbReference type="EC" id="2.1.1.386"/>
    </reaction>
</comment>
<keyword evidence="8" id="KW-0460">Magnesium</keyword>
<organism evidence="15 16">
    <name type="scientific">Corynebacterium amycolatum</name>
    <dbReference type="NCBI Taxonomy" id="43765"/>
    <lineage>
        <taxon>Bacteria</taxon>
        <taxon>Bacillati</taxon>
        <taxon>Actinomycetota</taxon>
        <taxon>Actinomycetes</taxon>
        <taxon>Mycobacteriales</taxon>
        <taxon>Corynebacteriaceae</taxon>
        <taxon>Corynebacterium</taxon>
    </lineage>
</organism>
<feature type="domain" description="Methyltransferase type 12" evidence="13">
    <location>
        <begin position="280"/>
        <end position="376"/>
    </location>
</feature>
<evidence type="ECO:0000313" key="15">
    <source>
        <dbReference type="EMBL" id="MEO3717580.1"/>
    </source>
</evidence>
<reference evidence="15" key="2">
    <citation type="submission" date="2024-05" db="EMBL/GenBank/DDBJ databases">
        <authorList>
            <person name="Wolfe A."/>
        </authorList>
    </citation>
    <scope>NUCLEOTIDE SEQUENCE</scope>
    <source>
        <strain evidence="15">UMB1064</strain>
    </source>
</reference>
<comment type="similarity">
    <text evidence="2">Belongs to the methyltransferase superfamily. HEN1 family.</text>
</comment>
<evidence type="ECO:0000256" key="6">
    <source>
        <dbReference type="ARBA" id="ARBA00022691"/>
    </source>
</evidence>
<protein>
    <recommendedName>
        <fullName evidence="3">Small RNA 2'-O-methyltransferase</fullName>
        <ecNumber evidence="11">2.1.1.386</ecNumber>
    </recommendedName>
</protein>
<comment type="cofactor">
    <cofactor evidence="1">
        <name>Mg(2+)</name>
        <dbReference type="ChEBI" id="CHEBI:18420"/>
    </cofactor>
</comment>
<keyword evidence="7" id="KW-0479">Metal-binding</keyword>
<dbReference type="InterPro" id="IPR038546">
    <property type="entry name" value="Hen1_N_sf"/>
</dbReference>
<sequence length="463" mass="52007">MYLALTKHSRLGESSPVESARDLGFILRKHPDRVHKAELKFGVARVFFPTATDAECTAALWVDIDRDELLKLKQYRADTFNLTGYINDRQWAASSLLTVALKSVFSTAMVMEKTSPYDETPSDLTATVAAVPGTEEEIRALFEPLGWKVTCDFFNNIAGQKFSPTVTLTGRATVRDLLNHLYILLPVLDGGKHYWVDDREIDKLAARAQDWLPEHPQREKILKRYLADQKGLVNEAVVKLAGEAGAIELASGDQTAKPLNRQRQDRVLREVFRLRPRSVVDIGCGSGVLLGPLLENPRIAQIVGTDVSVGELRKAHKALNLDRMPERQAARVELFQSSVTYADERIANMDVAILMEVIEHVDADRLPALENNVFGLARPQYVIVTTPNSDYNACYPNLAPGQFRHLDHRFEFSRVEFRQWAKVVADRFGYLVDFDGIGDVHETYGQPTQMAVFSYDFTAAEVS</sequence>
<dbReference type="Proteomes" id="UP001223646">
    <property type="component" value="Unassembled WGS sequence"/>
</dbReference>
<evidence type="ECO:0000256" key="12">
    <source>
        <dbReference type="ARBA" id="ARBA00048418"/>
    </source>
</evidence>
<gene>
    <name evidence="15" type="ORF">QP460_008260</name>
</gene>
<keyword evidence="10" id="KW-0943">RNA-mediated gene silencing</keyword>
<evidence type="ECO:0000256" key="10">
    <source>
        <dbReference type="ARBA" id="ARBA00023158"/>
    </source>
</evidence>
<evidence type="ECO:0000256" key="7">
    <source>
        <dbReference type="ARBA" id="ARBA00022723"/>
    </source>
</evidence>
<dbReference type="Gene3D" id="3.30.1610.20">
    <property type="entry name" value="Hen1, N-terminal domain"/>
    <property type="match status" value="1"/>
</dbReference>
<evidence type="ECO:0000256" key="1">
    <source>
        <dbReference type="ARBA" id="ARBA00001946"/>
    </source>
</evidence>
<dbReference type="Gene3D" id="3.40.50.150">
    <property type="entry name" value="Vaccinia Virus protein VP39"/>
    <property type="match status" value="1"/>
</dbReference>
<dbReference type="EC" id="2.1.1.386" evidence="11"/>
<name>A0AAW9SXY5_CORAY</name>
<proteinExistence type="inferred from homology"/>
<evidence type="ECO:0000259" key="14">
    <source>
        <dbReference type="Pfam" id="PF12623"/>
    </source>
</evidence>
<dbReference type="NCBIfam" id="TIGR04074">
    <property type="entry name" value="bacter_Hen1"/>
    <property type="match status" value="1"/>
</dbReference>
<dbReference type="InterPro" id="IPR029063">
    <property type="entry name" value="SAM-dependent_MTases_sf"/>
</dbReference>
<comment type="caution">
    <text evidence="15">The sequence shown here is derived from an EMBL/GenBank/DDBJ whole genome shotgun (WGS) entry which is preliminary data.</text>
</comment>
<dbReference type="EMBL" id="JASOOY020000030">
    <property type="protein sequence ID" value="MEO3717580.1"/>
    <property type="molecule type" value="Genomic_DNA"/>
</dbReference>
<dbReference type="GO" id="GO:0001510">
    <property type="term" value="P:RNA methylation"/>
    <property type="evidence" value="ECO:0007669"/>
    <property type="project" value="InterPro"/>
</dbReference>
<dbReference type="InterPro" id="IPR013217">
    <property type="entry name" value="Methyltransf_12"/>
</dbReference>
<dbReference type="SUPFAM" id="SSF53335">
    <property type="entry name" value="S-adenosyl-L-methionine-dependent methyltransferases"/>
    <property type="match status" value="1"/>
</dbReference>
<dbReference type="GO" id="GO:0031047">
    <property type="term" value="P:regulatory ncRNA-mediated gene silencing"/>
    <property type="evidence" value="ECO:0007669"/>
    <property type="project" value="UniProtKB-KW"/>
</dbReference>
<dbReference type="Pfam" id="PF08242">
    <property type="entry name" value="Methyltransf_12"/>
    <property type="match status" value="1"/>
</dbReference>
<feature type="domain" description="Hen1 N-terminal" evidence="14">
    <location>
        <begin position="18"/>
        <end position="240"/>
    </location>
</feature>
<dbReference type="RefSeq" id="WP_284826251.1">
    <property type="nucleotide sequence ID" value="NZ_JASOOY020000030.1"/>
</dbReference>
<dbReference type="InterPro" id="IPR024740">
    <property type="entry name" value="Hen1_N"/>
</dbReference>
<dbReference type="GO" id="GO:0046872">
    <property type="term" value="F:metal ion binding"/>
    <property type="evidence" value="ECO:0007669"/>
    <property type="project" value="UniProtKB-KW"/>
</dbReference>
<evidence type="ECO:0000256" key="9">
    <source>
        <dbReference type="ARBA" id="ARBA00022884"/>
    </source>
</evidence>